<dbReference type="PANTHER" id="PTHR43078:SF7">
    <property type="entry name" value="UDP-GLUCURONATE DECARBOXYLASE"/>
    <property type="match status" value="1"/>
</dbReference>
<dbReference type="Gene3D" id="3.40.50.720">
    <property type="entry name" value="NAD(P)-binding Rossmann-like Domain"/>
    <property type="match status" value="1"/>
</dbReference>
<evidence type="ECO:0000256" key="2">
    <source>
        <dbReference type="ARBA" id="ARBA00022793"/>
    </source>
</evidence>
<dbReference type="GO" id="GO:0070403">
    <property type="term" value="F:NAD+ binding"/>
    <property type="evidence" value="ECO:0007669"/>
    <property type="project" value="InterPro"/>
</dbReference>
<feature type="domain" description="NAD-dependent epimerase/dehydratase" evidence="5">
    <location>
        <begin position="32"/>
        <end position="281"/>
    </location>
</feature>
<dbReference type="STRING" id="313628.LNTAR_03144"/>
<evidence type="ECO:0000256" key="1">
    <source>
        <dbReference type="ARBA" id="ARBA00001911"/>
    </source>
</evidence>
<protein>
    <recommendedName>
        <fullName evidence="5">NAD-dependent epimerase/dehydratase domain-containing protein</fullName>
    </recommendedName>
</protein>
<accession>A6DT16</accession>
<dbReference type="AlphaFoldDB" id="A6DT16"/>
<keyword evidence="2" id="KW-0210">Decarboxylase</keyword>
<dbReference type="GO" id="GO:0005737">
    <property type="term" value="C:cytoplasm"/>
    <property type="evidence" value="ECO:0007669"/>
    <property type="project" value="TreeGrafter"/>
</dbReference>
<dbReference type="GO" id="GO:0048040">
    <property type="term" value="F:UDP-glucuronate decarboxylase activity"/>
    <property type="evidence" value="ECO:0007669"/>
    <property type="project" value="TreeGrafter"/>
</dbReference>
<comment type="caution">
    <text evidence="6">The sequence shown here is derived from an EMBL/GenBank/DDBJ whole genome shotgun (WGS) entry which is preliminary data.</text>
</comment>
<dbReference type="Pfam" id="PF01370">
    <property type="entry name" value="Epimerase"/>
    <property type="match status" value="1"/>
</dbReference>
<dbReference type="PANTHER" id="PTHR43078">
    <property type="entry name" value="UDP-GLUCURONIC ACID DECARBOXYLASE-RELATED"/>
    <property type="match status" value="1"/>
</dbReference>
<dbReference type="EMBL" id="ABCK01000034">
    <property type="protein sequence ID" value="EDM25191.1"/>
    <property type="molecule type" value="Genomic_DNA"/>
</dbReference>
<dbReference type="InterPro" id="IPR036291">
    <property type="entry name" value="NAD(P)-bd_dom_sf"/>
</dbReference>
<evidence type="ECO:0000313" key="7">
    <source>
        <dbReference type="Proteomes" id="UP000004947"/>
    </source>
</evidence>
<gene>
    <name evidence="6" type="ORF">LNTAR_03144</name>
</gene>
<dbReference type="GO" id="GO:0042732">
    <property type="term" value="P:D-xylose metabolic process"/>
    <property type="evidence" value="ECO:0007669"/>
    <property type="project" value="InterPro"/>
</dbReference>
<keyword evidence="7" id="KW-1185">Reference proteome</keyword>
<proteinExistence type="predicted"/>
<dbReference type="SUPFAM" id="SSF51735">
    <property type="entry name" value="NAD(P)-binding Rossmann-fold domains"/>
    <property type="match status" value="1"/>
</dbReference>
<dbReference type="InterPro" id="IPR044516">
    <property type="entry name" value="UXS-like"/>
</dbReference>
<organism evidence="6 7">
    <name type="scientific">Lentisphaera araneosa HTCC2155</name>
    <dbReference type="NCBI Taxonomy" id="313628"/>
    <lineage>
        <taxon>Bacteria</taxon>
        <taxon>Pseudomonadati</taxon>
        <taxon>Lentisphaerota</taxon>
        <taxon>Lentisphaeria</taxon>
        <taxon>Lentisphaerales</taxon>
        <taxon>Lentisphaeraceae</taxon>
        <taxon>Lentisphaera</taxon>
    </lineage>
</organism>
<dbReference type="RefSeq" id="WP_007280966.1">
    <property type="nucleotide sequence ID" value="NZ_ABCK01000034.1"/>
</dbReference>
<evidence type="ECO:0000256" key="4">
    <source>
        <dbReference type="ARBA" id="ARBA00023239"/>
    </source>
</evidence>
<evidence type="ECO:0000259" key="5">
    <source>
        <dbReference type="Pfam" id="PF01370"/>
    </source>
</evidence>
<evidence type="ECO:0000313" key="6">
    <source>
        <dbReference type="EMBL" id="EDM25191.1"/>
    </source>
</evidence>
<keyword evidence="4" id="KW-0456">Lyase</keyword>
<keyword evidence="3" id="KW-0520">NAD</keyword>
<dbReference type="InterPro" id="IPR001509">
    <property type="entry name" value="Epimerase_deHydtase"/>
</dbReference>
<dbReference type="Proteomes" id="UP000004947">
    <property type="component" value="Unassembled WGS sequence"/>
</dbReference>
<sequence>MNNFDVNNCIVQADIEGILASGDFSNFKNKNILISGANGFLPAYIVDVLMHLNIHADYNINIYAVCRTEKNFNARLGQYLEHDNFHLVIADISLFYYHDNKDFLPEQLDFIIHAASFASPKYYGKIPVDTLLPNIIGTKNLLDIAIKTNCESFLLFSSGEVYGQIDTSSITERDYGYIDPLDVRSCYAESKRMGENICISYSHQYDLNVKIIRPFHTYGPGMKLDDGRVFSDFVSNIVNNEDIELHSDGSAVRPFCYIADAVAAFFLVLSKGENKEAYNIANPYELKSIKELAETLVSLFKEKNLKLQFKKITKKGYIPSHLKTQVPSITKIEALGWSPMTSVKEGFSKTVRSYN</sequence>
<evidence type="ECO:0000256" key="3">
    <source>
        <dbReference type="ARBA" id="ARBA00023027"/>
    </source>
</evidence>
<dbReference type="eggNOG" id="COG0451">
    <property type="taxonomic scope" value="Bacteria"/>
</dbReference>
<comment type="cofactor">
    <cofactor evidence="1">
        <name>NAD(+)</name>
        <dbReference type="ChEBI" id="CHEBI:57540"/>
    </cofactor>
</comment>
<name>A6DT16_9BACT</name>
<reference evidence="6 7" key="1">
    <citation type="journal article" date="2010" name="J. Bacteriol.">
        <title>Genome sequence of Lentisphaera araneosa HTCC2155T, the type species of the order Lentisphaerales in the phylum Lentisphaerae.</title>
        <authorList>
            <person name="Thrash J.C."/>
            <person name="Cho J.C."/>
            <person name="Vergin K.L."/>
            <person name="Morris R.M."/>
            <person name="Giovannoni S.J."/>
        </authorList>
    </citation>
    <scope>NUCLEOTIDE SEQUENCE [LARGE SCALE GENOMIC DNA]</scope>
    <source>
        <strain evidence="6 7">HTCC2155</strain>
    </source>
</reference>